<keyword evidence="2" id="KW-1185">Reference proteome</keyword>
<protein>
    <recommendedName>
        <fullName evidence="3">28S ribosomal protein S22, mitochondrial</fullName>
    </recommendedName>
</protein>
<sequence>MVLYSQLNLLNKIRGTLTKSVFRTQAIKSVTLEYDKDPQPLFTNPEIQKLLKSITQLDLSKIFRRSTSKVNSVEYKFMTTEQLEDVFRQTVERAKLQLEMPPMVKVRNDSQKVISVDKALKDFSDTKFVITDVTYGTRQSERKVIVRDTDGTLHHAPMEMAKRMRQLFVPLEGRKIQTPKMFEEENLQRCLEDRKYEFILNRLLVQYEPDEPDFHRISSKVYEHINETKEFDQLRSTRHFGPMAFFYVWHKCIDDLLNDMIKRDYLKNGAELIILYYKMHSIKEDYAEFSKQLDEYNSLEDLALKELNKSIKSKSNAGIHSEIETAIGKTAKDFQIDELCVKFIEKYITTYALKKVLLELGIQTLKEINAEKRQLYEGLSKAHGVQNVN</sequence>
<evidence type="ECO:0008006" key="3">
    <source>
        <dbReference type="Google" id="ProtNLM"/>
    </source>
</evidence>
<evidence type="ECO:0000313" key="1">
    <source>
        <dbReference type="EnsemblMetazoa" id="GBRI013961-PA"/>
    </source>
</evidence>
<dbReference type="PANTHER" id="PTHR13071">
    <property type="entry name" value="MITOCHONDRIAL 28S RIBOSOMAL PROTEIN S22"/>
    <property type="match status" value="1"/>
</dbReference>
<dbReference type="STRING" id="37001.A0A1A9WBZ8"/>
<dbReference type="PANTHER" id="PTHR13071:SF4">
    <property type="entry name" value="SMALL RIBOSOMAL SUBUNIT PROTEIN MS22"/>
    <property type="match status" value="1"/>
</dbReference>
<dbReference type="InterPro" id="IPR019374">
    <property type="entry name" value="Ribosomal_mS22"/>
</dbReference>
<dbReference type="GO" id="GO:0003735">
    <property type="term" value="F:structural constituent of ribosome"/>
    <property type="evidence" value="ECO:0007669"/>
    <property type="project" value="TreeGrafter"/>
</dbReference>
<dbReference type="AlphaFoldDB" id="A0A1A9WBZ8"/>
<evidence type="ECO:0000313" key="2">
    <source>
        <dbReference type="Proteomes" id="UP000091820"/>
    </source>
</evidence>
<dbReference type="Pfam" id="PF10245">
    <property type="entry name" value="MRP-S22"/>
    <property type="match status" value="1"/>
</dbReference>
<proteinExistence type="predicted"/>
<reference evidence="1" key="2">
    <citation type="submission" date="2020-05" db="UniProtKB">
        <authorList>
            <consortium name="EnsemblMetazoa"/>
        </authorList>
    </citation>
    <scope>IDENTIFICATION</scope>
    <source>
        <strain evidence="1">IAEA</strain>
    </source>
</reference>
<reference evidence="2" key="1">
    <citation type="submission" date="2014-03" db="EMBL/GenBank/DDBJ databases">
        <authorList>
            <person name="Aksoy S."/>
            <person name="Warren W."/>
            <person name="Wilson R.K."/>
        </authorList>
    </citation>
    <scope>NUCLEOTIDE SEQUENCE [LARGE SCALE GENOMIC DNA]</scope>
    <source>
        <strain evidence="2">IAEA</strain>
    </source>
</reference>
<accession>A0A1A9WBZ8</accession>
<dbReference type="EnsemblMetazoa" id="GBRI013961-RA">
    <property type="protein sequence ID" value="GBRI013961-PA"/>
    <property type="gene ID" value="GBRI013961"/>
</dbReference>
<dbReference type="Proteomes" id="UP000091820">
    <property type="component" value="Unassembled WGS sequence"/>
</dbReference>
<dbReference type="VEuPathDB" id="VectorBase:GBRI013961"/>
<organism evidence="1 2">
    <name type="scientific">Glossina brevipalpis</name>
    <dbReference type="NCBI Taxonomy" id="37001"/>
    <lineage>
        <taxon>Eukaryota</taxon>
        <taxon>Metazoa</taxon>
        <taxon>Ecdysozoa</taxon>
        <taxon>Arthropoda</taxon>
        <taxon>Hexapoda</taxon>
        <taxon>Insecta</taxon>
        <taxon>Pterygota</taxon>
        <taxon>Neoptera</taxon>
        <taxon>Endopterygota</taxon>
        <taxon>Diptera</taxon>
        <taxon>Brachycera</taxon>
        <taxon>Muscomorpha</taxon>
        <taxon>Hippoboscoidea</taxon>
        <taxon>Glossinidae</taxon>
        <taxon>Glossina</taxon>
    </lineage>
</organism>
<name>A0A1A9WBZ8_9MUSC</name>
<dbReference type="GO" id="GO:0005763">
    <property type="term" value="C:mitochondrial small ribosomal subunit"/>
    <property type="evidence" value="ECO:0007669"/>
    <property type="project" value="TreeGrafter"/>
</dbReference>